<dbReference type="KEGG" id="dol:Dole_3114"/>
<dbReference type="Gene3D" id="3.90.550.10">
    <property type="entry name" value="Spore Coat Polysaccharide Biosynthesis Protein SpsA, Chain A"/>
    <property type="match status" value="1"/>
</dbReference>
<dbReference type="STRING" id="96561.Dole_3114"/>
<feature type="domain" description="Glycosyltransferase 2-like" evidence="4">
    <location>
        <begin position="5"/>
        <end position="172"/>
    </location>
</feature>
<evidence type="ECO:0000256" key="1">
    <source>
        <dbReference type="ARBA" id="ARBA00006739"/>
    </source>
</evidence>
<evidence type="ECO:0000313" key="6">
    <source>
        <dbReference type="Proteomes" id="UP000008561"/>
    </source>
</evidence>
<dbReference type="GO" id="GO:0016020">
    <property type="term" value="C:membrane"/>
    <property type="evidence" value="ECO:0007669"/>
    <property type="project" value="GOC"/>
</dbReference>
<dbReference type="InterPro" id="IPR029044">
    <property type="entry name" value="Nucleotide-diphossugar_trans"/>
</dbReference>
<dbReference type="PANTHER" id="PTHR43398:SF1">
    <property type="entry name" value="DOLICHOL-PHOSPHATE MANNOSYLTRANSFERASE SUBUNIT 1"/>
    <property type="match status" value="1"/>
</dbReference>
<evidence type="ECO:0000259" key="4">
    <source>
        <dbReference type="Pfam" id="PF00535"/>
    </source>
</evidence>
<dbReference type="InterPro" id="IPR039528">
    <property type="entry name" value="DPM1-like"/>
</dbReference>
<comment type="similarity">
    <text evidence="1">Belongs to the glycosyltransferase 2 family.</text>
</comment>
<keyword evidence="3 5" id="KW-0808">Transferase</keyword>
<dbReference type="SUPFAM" id="SSF53448">
    <property type="entry name" value="Nucleotide-diphospho-sugar transferases"/>
    <property type="match status" value="1"/>
</dbReference>
<keyword evidence="6" id="KW-1185">Reference proteome</keyword>
<dbReference type="Pfam" id="PF00535">
    <property type="entry name" value="Glycos_transf_2"/>
    <property type="match status" value="1"/>
</dbReference>
<evidence type="ECO:0000256" key="3">
    <source>
        <dbReference type="ARBA" id="ARBA00022679"/>
    </source>
</evidence>
<sequence length="244" mass="27371">MRIAVVMPTYNEAANIGKMIDVLFETIFPAMDGFDMHLVVADDTSPDGTGRIVTDRMTVHERLHLSTGERRGLGHAYVRGFSFAMDQLSADAVVEMDADFQHDPRYLIDMATAFEKGADYVIGSRFMAGGAIPDQWAWHRKFISVAGNRFARRMLGLDAIHDLTTGFRLTRVAGVLDRIDLSGLMALDRFAYKVDLLYKTLALARTVVEIPIAFAPRQREKSKFNFSELIATYKVVAKLRMSGR</sequence>
<reference evidence="5 6" key="1">
    <citation type="submission" date="2007-10" db="EMBL/GenBank/DDBJ databases">
        <title>Complete sequence of Desulfococcus oleovorans Hxd3.</title>
        <authorList>
            <consortium name="US DOE Joint Genome Institute"/>
            <person name="Copeland A."/>
            <person name="Lucas S."/>
            <person name="Lapidus A."/>
            <person name="Barry K."/>
            <person name="Glavina del Rio T."/>
            <person name="Dalin E."/>
            <person name="Tice H."/>
            <person name="Pitluck S."/>
            <person name="Kiss H."/>
            <person name="Brettin T."/>
            <person name="Bruce D."/>
            <person name="Detter J.C."/>
            <person name="Han C."/>
            <person name="Schmutz J."/>
            <person name="Larimer F."/>
            <person name="Land M."/>
            <person name="Hauser L."/>
            <person name="Kyrpides N."/>
            <person name="Kim E."/>
            <person name="Wawrik B."/>
            <person name="Richardson P."/>
        </authorList>
    </citation>
    <scope>NUCLEOTIDE SEQUENCE [LARGE SCALE GENOMIC DNA]</scope>
    <source>
        <strain evidence="6">DSM 6200 / JCM 39069 / Hxd3</strain>
    </source>
</reference>
<accession>A8ZZP5</accession>
<evidence type="ECO:0000313" key="5">
    <source>
        <dbReference type="EMBL" id="ABW68917.1"/>
    </source>
</evidence>
<dbReference type="eggNOG" id="COG0463">
    <property type="taxonomic scope" value="Bacteria"/>
</dbReference>
<dbReference type="CAZy" id="GT2">
    <property type="family name" value="Glycosyltransferase Family 2"/>
</dbReference>
<dbReference type="CDD" id="cd06442">
    <property type="entry name" value="DPM1_like"/>
    <property type="match status" value="1"/>
</dbReference>
<name>A8ZZP5_DESOH</name>
<organism evidence="5 6">
    <name type="scientific">Desulfosudis oleivorans (strain DSM 6200 / JCM 39069 / Hxd3)</name>
    <name type="common">Desulfococcus oleovorans</name>
    <dbReference type="NCBI Taxonomy" id="96561"/>
    <lineage>
        <taxon>Bacteria</taxon>
        <taxon>Pseudomonadati</taxon>
        <taxon>Thermodesulfobacteriota</taxon>
        <taxon>Desulfobacteria</taxon>
        <taxon>Desulfobacterales</taxon>
        <taxon>Desulfosudaceae</taxon>
        <taxon>Desulfosudis</taxon>
    </lineage>
</organism>
<protein>
    <submittedName>
        <fullName evidence="5">Glycosyl transferase family 2</fullName>
    </submittedName>
</protein>
<dbReference type="OrthoDB" id="9802649at2"/>
<dbReference type="AlphaFoldDB" id="A8ZZP5"/>
<dbReference type="EMBL" id="CP000859">
    <property type="protein sequence ID" value="ABW68917.1"/>
    <property type="molecule type" value="Genomic_DNA"/>
</dbReference>
<gene>
    <name evidence="5" type="ordered locus">Dole_3114</name>
</gene>
<keyword evidence="2" id="KW-0328">Glycosyltransferase</keyword>
<dbReference type="GO" id="GO:0004582">
    <property type="term" value="F:dolichyl-phosphate beta-D-mannosyltransferase activity"/>
    <property type="evidence" value="ECO:0007669"/>
    <property type="project" value="InterPro"/>
</dbReference>
<evidence type="ECO:0000256" key="2">
    <source>
        <dbReference type="ARBA" id="ARBA00022676"/>
    </source>
</evidence>
<dbReference type="PANTHER" id="PTHR43398">
    <property type="entry name" value="DOLICHOL-PHOSPHATE MANNOSYLTRANSFERASE SUBUNIT 1"/>
    <property type="match status" value="1"/>
</dbReference>
<dbReference type="GO" id="GO:0009247">
    <property type="term" value="P:glycolipid biosynthetic process"/>
    <property type="evidence" value="ECO:0007669"/>
    <property type="project" value="TreeGrafter"/>
</dbReference>
<proteinExistence type="inferred from homology"/>
<dbReference type="RefSeq" id="WP_012176527.1">
    <property type="nucleotide sequence ID" value="NC_009943.1"/>
</dbReference>
<dbReference type="Proteomes" id="UP000008561">
    <property type="component" value="Chromosome"/>
</dbReference>
<dbReference type="HOGENOM" id="CLU_033536_13_0_7"/>
<dbReference type="InterPro" id="IPR001173">
    <property type="entry name" value="Glyco_trans_2-like"/>
</dbReference>